<feature type="compositionally biased region" description="Polar residues" evidence="1">
    <location>
        <begin position="1"/>
        <end position="13"/>
    </location>
</feature>
<organism evidence="3 4">
    <name type="scientific">Nocardia terpenica</name>
    <dbReference type="NCBI Taxonomy" id="455432"/>
    <lineage>
        <taxon>Bacteria</taxon>
        <taxon>Bacillati</taxon>
        <taxon>Actinomycetota</taxon>
        <taxon>Actinomycetes</taxon>
        <taxon>Mycobacteriales</taxon>
        <taxon>Nocardiaceae</taxon>
        <taxon>Nocardia</taxon>
    </lineage>
</organism>
<dbReference type="Gene3D" id="3.40.50.150">
    <property type="entry name" value="Vaccinia Virus protein VP39"/>
    <property type="match status" value="1"/>
</dbReference>
<keyword evidence="3" id="KW-0808">Transferase</keyword>
<dbReference type="InterPro" id="IPR013216">
    <property type="entry name" value="Methyltransf_11"/>
</dbReference>
<feature type="domain" description="Methyltransferase type 11" evidence="2">
    <location>
        <begin position="15"/>
        <end position="61"/>
    </location>
</feature>
<reference evidence="3 4" key="1">
    <citation type="journal article" date="2019" name="ACS Chem. Biol.">
        <title>Identification and Mobilization of a Cryptic Antibiotic Biosynthesis Gene Locus from a Human-Pathogenic Nocardia Isolate.</title>
        <authorList>
            <person name="Herisse M."/>
            <person name="Ishida K."/>
            <person name="Porter J.L."/>
            <person name="Howden B."/>
            <person name="Hertweck C."/>
            <person name="Stinear T.P."/>
            <person name="Pidot S.J."/>
        </authorList>
    </citation>
    <scope>NUCLEOTIDE SEQUENCE [LARGE SCALE GENOMIC DNA]</scope>
    <source>
        <strain evidence="3 4">AUSMDU00012715</strain>
    </source>
</reference>
<evidence type="ECO:0000256" key="1">
    <source>
        <dbReference type="SAM" id="MobiDB-lite"/>
    </source>
</evidence>
<dbReference type="SUPFAM" id="SSF53335">
    <property type="entry name" value="S-adenosyl-L-methionine-dependent methyltransferases"/>
    <property type="match status" value="1"/>
</dbReference>
<proteinExistence type="predicted"/>
<evidence type="ECO:0000313" key="4">
    <source>
        <dbReference type="Proteomes" id="UP000500953"/>
    </source>
</evidence>
<keyword evidence="3" id="KW-0489">Methyltransferase</keyword>
<dbReference type="Proteomes" id="UP000500953">
    <property type="component" value="Chromosome"/>
</dbReference>
<accession>A0A6G9ZF42</accession>
<name>A0A6G9ZF42_9NOCA</name>
<sequence length="100" mass="10845">MWGTVYQSGNAPETTERNARAEGVADRIELHTGDLTRLPFPDNTFDVVTASLAIHNIADAQGRAEVVGISDVRNVVLFVVLSSGAFRSCGGRTSRSWLLR</sequence>
<dbReference type="AlphaFoldDB" id="A0A6G9ZF42"/>
<protein>
    <submittedName>
        <fullName evidence="3">Methyltransferase domain-containing protein</fullName>
    </submittedName>
</protein>
<dbReference type="GO" id="GO:0032259">
    <property type="term" value="P:methylation"/>
    <property type="evidence" value="ECO:0007669"/>
    <property type="project" value="UniProtKB-KW"/>
</dbReference>
<evidence type="ECO:0000313" key="3">
    <source>
        <dbReference type="EMBL" id="QIS23967.1"/>
    </source>
</evidence>
<dbReference type="Pfam" id="PF08241">
    <property type="entry name" value="Methyltransf_11"/>
    <property type="match status" value="1"/>
</dbReference>
<dbReference type="PANTHER" id="PTHR45277">
    <property type="entry name" value="EXPRESSED PROTEIN"/>
    <property type="match status" value="1"/>
</dbReference>
<evidence type="ECO:0000259" key="2">
    <source>
        <dbReference type="Pfam" id="PF08241"/>
    </source>
</evidence>
<dbReference type="EMBL" id="CP046173">
    <property type="protein sequence ID" value="QIS23967.1"/>
    <property type="molecule type" value="Genomic_DNA"/>
</dbReference>
<dbReference type="GO" id="GO:0008757">
    <property type="term" value="F:S-adenosylmethionine-dependent methyltransferase activity"/>
    <property type="evidence" value="ECO:0007669"/>
    <property type="project" value="InterPro"/>
</dbReference>
<gene>
    <name evidence="3" type="ORF">F6W96_04160</name>
</gene>
<feature type="region of interest" description="Disordered" evidence="1">
    <location>
        <begin position="1"/>
        <end position="21"/>
    </location>
</feature>
<dbReference type="PANTHER" id="PTHR45277:SF1">
    <property type="entry name" value="EXPRESSED PROTEIN"/>
    <property type="match status" value="1"/>
</dbReference>
<dbReference type="InterPro" id="IPR029063">
    <property type="entry name" value="SAM-dependent_MTases_sf"/>
</dbReference>